<dbReference type="EMBL" id="JAMSHJ010000005">
    <property type="protein sequence ID" value="KAI5402338.1"/>
    <property type="molecule type" value="Genomic_DNA"/>
</dbReference>
<dbReference type="GO" id="GO:0004190">
    <property type="term" value="F:aspartic-type endopeptidase activity"/>
    <property type="evidence" value="ECO:0007669"/>
    <property type="project" value="InterPro"/>
</dbReference>
<dbReference type="Proteomes" id="UP001058974">
    <property type="component" value="Chromosome 5"/>
</dbReference>
<dbReference type="PROSITE" id="PS00141">
    <property type="entry name" value="ASP_PROTEASE"/>
    <property type="match status" value="1"/>
</dbReference>
<dbReference type="PANTHER" id="PTHR33240">
    <property type="entry name" value="OS08G0508500 PROTEIN"/>
    <property type="match status" value="1"/>
</dbReference>
<comment type="caution">
    <text evidence="1">The sequence shown here is derived from an EMBL/GenBank/DDBJ whole genome shotgun (WGS) entry which is preliminary data.</text>
</comment>
<dbReference type="AlphaFoldDB" id="A0A9D5AC03"/>
<dbReference type="GO" id="GO:0006508">
    <property type="term" value="P:proteolysis"/>
    <property type="evidence" value="ECO:0007669"/>
    <property type="project" value="InterPro"/>
</dbReference>
<dbReference type="PANTHER" id="PTHR33240:SF15">
    <property type="entry name" value="GAG-PRO-LIKE PROTEIN"/>
    <property type="match status" value="1"/>
</dbReference>
<organism evidence="1 2">
    <name type="scientific">Pisum sativum</name>
    <name type="common">Garden pea</name>
    <name type="synonym">Lathyrus oleraceus</name>
    <dbReference type="NCBI Taxonomy" id="3888"/>
    <lineage>
        <taxon>Eukaryota</taxon>
        <taxon>Viridiplantae</taxon>
        <taxon>Streptophyta</taxon>
        <taxon>Embryophyta</taxon>
        <taxon>Tracheophyta</taxon>
        <taxon>Spermatophyta</taxon>
        <taxon>Magnoliopsida</taxon>
        <taxon>eudicotyledons</taxon>
        <taxon>Gunneridae</taxon>
        <taxon>Pentapetalae</taxon>
        <taxon>rosids</taxon>
        <taxon>fabids</taxon>
        <taxon>Fabales</taxon>
        <taxon>Fabaceae</taxon>
        <taxon>Papilionoideae</taxon>
        <taxon>50 kb inversion clade</taxon>
        <taxon>NPAAA clade</taxon>
        <taxon>Hologalegina</taxon>
        <taxon>IRL clade</taxon>
        <taxon>Fabeae</taxon>
        <taxon>Lathyrus</taxon>
    </lineage>
</organism>
<name>A0A9D5AC03_PEA</name>
<proteinExistence type="predicted"/>
<dbReference type="InterPro" id="IPR021109">
    <property type="entry name" value="Peptidase_aspartic_dom_sf"/>
</dbReference>
<keyword evidence="2" id="KW-1185">Reference proteome</keyword>
<protein>
    <submittedName>
        <fullName evidence="1">Uncharacterized protein</fullName>
    </submittedName>
</protein>
<gene>
    <name evidence="1" type="ORF">KIW84_050085</name>
</gene>
<evidence type="ECO:0000313" key="1">
    <source>
        <dbReference type="EMBL" id="KAI5402338.1"/>
    </source>
</evidence>
<reference evidence="1 2" key="1">
    <citation type="journal article" date="2022" name="Nat. Genet.">
        <title>Improved pea reference genome and pan-genome highlight genomic features and evolutionary characteristics.</title>
        <authorList>
            <person name="Yang T."/>
            <person name="Liu R."/>
            <person name="Luo Y."/>
            <person name="Hu S."/>
            <person name="Wang D."/>
            <person name="Wang C."/>
            <person name="Pandey M.K."/>
            <person name="Ge S."/>
            <person name="Xu Q."/>
            <person name="Li N."/>
            <person name="Li G."/>
            <person name="Huang Y."/>
            <person name="Saxena R.K."/>
            <person name="Ji Y."/>
            <person name="Li M."/>
            <person name="Yan X."/>
            <person name="He Y."/>
            <person name="Liu Y."/>
            <person name="Wang X."/>
            <person name="Xiang C."/>
            <person name="Varshney R.K."/>
            <person name="Ding H."/>
            <person name="Gao S."/>
            <person name="Zong X."/>
        </authorList>
    </citation>
    <scope>NUCLEOTIDE SEQUENCE [LARGE SCALE GENOMIC DNA]</scope>
    <source>
        <strain evidence="1 2">cv. Zhongwan 6</strain>
    </source>
</reference>
<dbReference type="SUPFAM" id="SSF50630">
    <property type="entry name" value="Acid proteases"/>
    <property type="match status" value="1"/>
</dbReference>
<evidence type="ECO:0000313" key="2">
    <source>
        <dbReference type="Proteomes" id="UP001058974"/>
    </source>
</evidence>
<accession>A0A9D5AC03</accession>
<sequence length="180" mass="19997">MSIVDVTKVTRSGRVFEPMFPKDMEDSIVSKKVEVPAVDPVSAPKRYFYDEELSEKVRNHNLALHISMNYKEDDLSNMLVDTGSSLNVLPQSTLSKLSYQGALMRYSGVIVKAFDGSLYSCLLGRPWIHEAGAITSTFHQKLKFAKNGKLVIVGVEKVMLVSHLSSFSYGEADDEVGTPF</sequence>
<dbReference type="InterPro" id="IPR001969">
    <property type="entry name" value="Aspartic_peptidase_AS"/>
</dbReference>
<dbReference type="Gramene" id="Psat05G0008500-T1">
    <property type="protein sequence ID" value="KAI5402338.1"/>
    <property type="gene ID" value="KIW84_050085"/>
</dbReference>